<dbReference type="EMBL" id="JAAXKY010000060">
    <property type="protein sequence ID" value="NMH79153.1"/>
    <property type="molecule type" value="Genomic_DNA"/>
</dbReference>
<protein>
    <recommendedName>
        <fullName evidence="3">DUF559 domain-containing protein</fullName>
    </recommendedName>
</protein>
<accession>A0ABX1RFH4</accession>
<name>A0ABX1RFH4_9PSEU</name>
<reference evidence="1 2" key="1">
    <citation type="submission" date="2020-04" db="EMBL/GenBank/DDBJ databases">
        <authorList>
            <person name="Klaysubun C."/>
            <person name="Duangmal K."/>
            <person name="Lipun K."/>
        </authorList>
    </citation>
    <scope>NUCLEOTIDE SEQUENCE [LARGE SCALE GENOMIC DNA]</scope>
    <source>
        <strain evidence="1 2">JCM 11839</strain>
    </source>
</reference>
<evidence type="ECO:0000313" key="1">
    <source>
        <dbReference type="EMBL" id="NMH79153.1"/>
    </source>
</evidence>
<keyword evidence="2" id="KW-1185">Reference proteome</keyword>
<sequence length="294" mass="32320">MSGVPGWPVAFRGSAAVAAGLVTRDRLRGPRFLRLFPDTYVAAPETPPPDLTLRSHAAYRYVEGRGVLSGYSAAEVLGASCGPRNAPPEVTVPHRGQRTPPGLLVRRERLAPGEIRAVDGLEVTSPVRTAYDLARRGDLVERVVAVDALANRHGFAPDLLLHFGGHYPGARGNEGIAQVLAHADRRAGSPMESRLRMLIVQGGLPRPEAQWVVQEERSRTAVWLDLAYPEHLIGIEYEGEGHADVGAVLRDVGRYTTLVDKGWRIYRYTKFDILHRPDRILAQLARALERARST</sequence>
<proteinExistence type="predicted"/>
<gene>
    <name evidence="1" type="ORF">HF577_18920</name>
</gene>
<dbReference type="SUPFAM" id="SSF52980">
    <property type="entry name" value="Restriction endonuclease-like"/>
    <property type="match status" value="1"/>
</dbReference>
<comment type="caution">
    <text evidence="1">The sequence shown here is derived from an EMBL/GenBank/DDBJ whole genome shotgun (WGS) entry which is preliminary data.</text>
</comment>
<dbReference type="InterPro" id="IPR011335">
    <property type="entry name" value="Restrct_endonuc-II-like"/>
</dbReference>
<organism evidence="1 2">
    <name type="scientific">Pseudonocardia xinjiangensis</name>
    <dbReference type="NCBI Taxonomy" id="75289"/>
    <lineage>
        <taxon>Bacteria</taxon>
        <taxon>Bacillati</taxon>
        <taxon>Actinomycetota</taxon>
        <taxon>Actinomycetes</taxon>
        <taxon>Pseudonocardiales</taxon>
        <taxon>Pseudonocardiaceae</taxon>
        <taxon>Pseudonocardia</taxon>
    </lineage>
</organism>
<dbReference type="RefSeq" id="WP_169397216.1">
    <property type="nucleotide sequence ID" value="NZ_BAAAJH010000004.1"/>
</dbReference>
<evidence type="ECO:0000313" key="2">
    <source>
        <dbReference type="Proteomes" id="UP001296706"/>
    </source>
</evidence>
<dbReference type="Proteomes" id="UP001296706">
    <property type="component" value="Unassembled WGS sequence"/>
</dbReference>
<evidence type="ECO:0008006" key="3">
    <source>
        <dbReference type="Google" id="ProtNLM"/>
    </source>
</evidence>